<organism evidence="1 2">
    <name type="scientific">Purpureocillium lilacinum</name>
    <name type="common">Paecilomyces lilacinus</name>
    <dbReference type="NCBI Taxonomy" id="33203"/>
    <lineage>
        <taxon>Eukaryota</taxon>
        <taxon>Fungi</taxon>
        <taxon>Dikarya</taxon>
        <taxon>Ascomycota</taxon>
        <taxon>Pezizomycotina</taxon>
        <taxon>Sordariomycetes</taxon>
        <taxon>Hypocreomycetidae</taxon>
        <taxon>Hypocreales</taxon>
        <taxon>Ophiocordycipitaceae</taxon>
        <taxon>Purpureocillium</taxon>
    </lineage>
</organism>
<name>A0ACC4DAK3_PURLI</name>
<dbReference type="EMBL" id="JBGNUJ010000012">
    <property type="protein sequence ID" value="KAL3952619.1"/>
    <property type="molecule type" value="Genomic_DNA"/>
</dbReference>
<protein>
    <submittedName>
        <fullName evidence="1">Uncharacterized protein</fullName>
    </submittedName>
</protein>
<evidence type="ECO:0000313" key="2">
    <source>
        <dbReference type="Proteomes" id="UP001638806"/>
    </source>
</evidence>
<dbReference type="Proteomes" id="UP001638806">
    <property type="component" value="Unassembled WGS sequence"/>
</dbReference>
<reference evidence="1" key="1">
    <citation type="submission" date="2024-12" db="EMBL/GenBank/DDBJ databases">
        <title>Comparative genomics and development of molecular markers within Purpureocillium lilacinum and among Purpureocillium species.</title>
        <authorList>
            <person name="Yeh Z.-Y."/>
            <person name="Ni N.-T."/>
            <person name="Lo P.-H."/>
            <person name="Mushyakhwo K."/>
            <person name="Lin C.-F."/>
            <person name="Nai Y.-S."/>
        </authorList>
    </citation>
    <scope>NUCLEOTIDE SEQUENCE</scope>
    <source>
        <strain evidence="1">NCHU-NPUST-175</strain>
    </source>
</reference>
<comment type="caution">
    <text evidence="1">The sequence shown here is derived from an EMBL/GenBank/DDBJ whole genome shotgun (WGS) entry which is preliminary data.</text>
</comment>
<keyword evidence="2" id="KW-1185">Reference proteome</keyword>
<proteinExistence type="predicted"/>
<sequence length="168" mass="18382">MEVDEQSPGLRRVGGRYSIYSGDHVVVGWSNYRMSCILLAELLLGLLKRQVMASSPPSTAALAKCRALRRTMDQMATDICASVPYLLGLKTSAAGGALPDLSGAYMVLMPLWVAACVEGPGHPLRHSAMFLLEVLARRVGIRHASLQRHFLVSVEGMAEWLDNFPETR</sequence>
<evidence type="ECO:0000313" key="1">
    <source>
        <dbReference type="EMBL" id="KAL3952619.1"/>
    </source>
</evidence>
<accession>A0ACC4DAK3</accession>
<gene>
    <name evidence="1" type="ORF">ACCO45_012562</name>
</gene>